<dbReference type="PANTHER" id="PTHR10642">
    <property type="entry name" value="RIBONUCLEASE H1"/>
    <property type="match status" value="1"/>
</dbReference>
<dbReference type="EMBL" id="QXGB01002863">
    <property type="protein sequence ID" value="KAE9174479.1"/>
    <property type="molecule type" value="Genomic_DNA"/>
</dbReference>
<evidence type="ECO:0000259" key="9">
    <source>
        <dbReference type="PROSITE" id="PS50879"/>
    </source>
</evidence>
<sequence length="542" mass="61369">MAGTTGAARQPGTNIKEKEAAPAPSVSDTMPIGREEKRKLPDLPFQHEYGGGEDYYVRECYKEYYPLVEHFVLMGEKKNSLTVTGTPDIGTSDFYAYFFEEFWKAHRDDWIVVTASYEYNGSVSGFAVFEDGVGARNFTFAGELMLDAILRDLEQRLGKLAVNQDGKSEEATKKFKKILLLCDGPPKTRRLNMVVFTSPNDRWSTTNRKDGNFLYMPLWTSVELQKAALVLDLGLDDDEIDTRVKVFGGTARFSLSRDTSEVTLVQDLFLGKTTDNPLITTGFPELFKAVRVEDRRADVRRPGHRPWYYAVASGYTLGVFTDLEDALDSTYGYSNSLWQKFPTYGEAEEFLHANGVIVKRLAQRRNGELTWTAYDVMDPNVEAFVAFCDGSALRNGRADCTAAYAALFPHNQAWNEVEVLRDTYATSNRAEYSAALAVMKRAAVVDPGRSRPVIIFTDSELLVNTMENFINKWLRNGWTTANGGPVKNRDLLEDILHVATGRVMMFRHVRAHTGRQEWEYSWNDKADCMAREAARNWDDGYY</sequence>
<evidence type="ECO:0000313" key="17">
    <source>
        <dbReference type="Proteomes" id="UP000437068"/>
    </source>
</evidence>
<dbReference type="InterPro" id="IPR009027">
    <property type="entry name" value="Ribosomal_bL9/RNase_H1_N"/>
</dbReference>
<evidence type="ECO:0000256" key="5">
    <source>
        <dbReference type="ARBA" id="ARBA00022723"/>
    </source>
</evidence>
<dbReference type="CDD" id="cd09280">
    <property type="entry name" value="RNase_HI_eukaryote_like"/>
    <property type="match status" value="1"/>
</dbReference>
<evidence type="ECO:0000313" key="12">
    <source>
        <dbReference type="EMBL" id="KAE9174479.1"/>
    </source>
</evidence>
<evidence type="ECO:0000313" key="16">
    <source>
        <dbReference type="Proteomes" id="UP000433483"/>
    </source>
</evidence>
<dbReference type="GO" id="GO:0043137">
    <property type="term" value="P:DNA replication, removal of RNA primer"/>
    <property type="evidence" value="ECO:0007669"/>
    <property type="project" value="TreeGrafter"/>
</dbReference>
<dbReference type="InterPro" id="IPR050092">
    <property type="entry name" value="RNase_H"/>
</dbReference>
<dbReference type="AlphaFoldDB" id="A0A6A3VZB3"/>
<evidence type="ECO:0000256" key="3">
    <source>
        <dbReference type="ARBA" id="ARBA00012180"/>
    </source>
</evidence>
<gene>
    <name evidence="13" type="ORF">PF001_g25153</name>
    <name evidence="12" type="ORF">PF005_g25838</name>
    <name evidence="11" type="ORF">PF007_g18188</name>
    <name evidence="14" type="ORF">PF008_g25318</name>
    <name evidence="10" type="ORF">PF009_g14202</name>
</gene>
<dbReference type="GO" id="GO:0046872">
    <property type="term" value="F:metal ion binding"/>
    <property type="evidence" value="ECO:0007669"/>
    <property type="project" value="UniProtKB-KW"/>
</dbReference>
<dbReference type="Proteomes" id="UP000433483">
    <property type="component" value="Unassembled WGS sequence"/>
</dbReference>
<feature type="domain" description="RNase H type-1" evidence="9">
    <location>
        <begin position="380"/>
        <end position="535"/>
    </location>
</feature>
<dbReference type="Proteomes" id="UP000429523">
    <property type="component" value="Unassembled WGS sequence"/>
</dbReference>
<comment type="similarity">
    <text evidence="2">Belongs to the RNase H family.</text>
</comment>
<evidence type="ECO:0000256" key="8">
    <source>
        <dbReference type="SAM" id="MobiDB-lite"/>
    </source>
</evidence>
<organism evidence="12 16">
    <name type="scientific">Phytophthora fragariae</name>
    <dbReference type="NCBI Taxonomy" id="53985"/>
    <lineage>
        <taxon>Eukaryota</taxon>
        <taxon>Sar</taxon>
        <taxon>Stramenopiles</taxon>
        <taxon>Oomycota</taxon>
        <taxon>Peronosporomycetes</taxon>
        <taxon>Peronosporales</taxon>
        <taxon>Peronosporaceae</taxon>
        <taxon>Phytophthora</taxon>
    </lineage>
</organism>
<keyword evidence="4" id="KW-0540">Nuclease</keyword>
<evidence type="ECO:0000256" key="4">
    <source>
        <dbReference type="ARBA" id="ARBA00022722"/>
    </source>
</evidence>
<reference evidence="15 16" key="1">
    <citation type="submission" date="2018-08" db="EMBL/GenBank/DDBJ databases">
        <title>Genomic investigation of the strawberry pathogen Phytophthora fragariae indicates pathogenicity is determined by transcriptional variation in three key races.</title>
        <authorList>
            <person name="Adams T.M."/>
            <person name="Armitage A.D."/>
            <person name="Sobczyk M.K."/>
            <person name="Bates H.J."/>
            <person name="Dunwell J.M."/>
            <person name="Nellist C.F."/>
            <person name="Harrison R.J."/>
        </authorList>
    </citation>
    <scope>NUCLEOTIDE SEQUENCE [LARGE SCALE GENOMIC DNA]</scope>
    <source>
        <strain evidence="13 17">A4</strain>
        <strain evidence="12 16">NOV-27</strain>
        <strain evidence="11 18">NOV-71</strain>
        <strain evidence="14 19">NOV-77</strain>
        <strain evidence="10 15">NOV-9</strain>
    </source>
</reference>
<dbReference type="PROSITE" id="PS50879">
    <property type="entry name" value="RNASE_H_1"/>
    <property type="match status" value="1"/>
</dbReference>
<evidence type="ECO:0000256" key="1">
    <source>
        <dbReference type="ARBA" id="ARBA00000077"/>
    </source>
</evidence>
<dbReference type="InterPro" id="IPR037056">
    <property type="entry name" value="RNase_H1_N_sf"/>
</dbReference>
<dbReference type="InterPro" id="IPR011320">
    <property type="entry name" value="RNase_H1_N"/>
</dbReference>
<dbReference type="Gene3D" id="3.30.420.10">
    <property type="entry name" value="Ribonuclease H-like superfamily/Ribonuclease H"/>
    <property type="match status" value="1"/>
</dbReference>
<dbReference type="InterPro" id="IPR036397">
    <property type="entry name" value="RNaseH_sf"/>
</dbReference>
<proteinExistence type="inferred from homology"/>
<dbReference type="EMBL" id="QXGF01000767">
    <property type="protein sequence ID" value="KAE8935857.1"/>
    <property type="molecule type" value="Genomic_DNA"/>
</dbReference>
<dbReference type="EMBL" id="QXGE01002893">
    <property type="protein sequence ID" value="KAE9278460.1"/>
    <property type="molecule type" value="Genomic_DNA"/>
</dbReference>
<comment type="caution">
    <text evidence="12">The sequence shown here is derived from an EMBL/GenBank/DDBJ whole genome shotgun (WGS) entry which is preliminary data.</text>
</comment>
<evidence type="ECO:0000256" key="6">
    <source>
        <dbReference type="ARBA" id="ARBA00022759"/>
    </source>
</evidence>
<evidence type="ECO:0000313" key="19">
    <source>
        <dbReference type="Proteomes" id="UP000486351"/>
    </source>
</evidence>
<evidence type="ECO:0000313" key="15">
    <source>
        <dbReference type="Proteomes" id="UP000429523"/>
    </source>
</evidence>
<dbReference type="GO" id="GO:0004523">
    <property type="term" value="F:RNA-DNA hybrid ribonuclease activity"/>
    <property type="evidence" value="ECO:0007669"/>
    <property type="project" value="UniProtKB-EC"/>
</dbReference>
<dbReference type="EC" id="3.1.26.4" evidence="3"/>
<dbReference type="EMBL" id="QXFZ01001287">
    <property type="protein sequence ID" value="KAE9093281.1"/>
    <property type="molecule type" value="Genomic_DNA"/>
</dbReference>
<evidence type="ECO:0000256" key="2">
    <source>
        <dbReference type="ARBA" id="ARBA00005300"/>
    </source>
</evidence>
<dbReference type="SUPFAM" id="SSF55658">
    <property type="entry name" value="L9 N-domain-like"/>
    <property type="match status" value="1"/>
</dbReference>
<dbReference type="Pfam" id="PF00075">
    <property type="entry name" value="RNase_H"/>
    <property type="match status" value="1"/>
</dbReference>
<dbReference type="SUPFAM" id="SSF53098">
    <property type="entry name" value="Ribonuclease H-like"/>
    <property type="match status" value="1"/>
</dbReference>
<evidence type="ECO:0000313" key="10">
    <source>
        <dbReference type="EMBL" id="KAE8935857.1"/>
    </source>
</evidence>
<comment type="catalytic activity">
    <reaction evidence="1">
        <text>Endonucleolytic cleavage to 5'-phosphomonoester.</text>
        <dbReference type="EC" id="3.1.26.4"/>
    </reaction>
</comment>
<keyword evidence="5" id="KW-0479">Metal-binding</keyword>
<protein>
    <recommendedName>
        <fullName evidence="3">ribonuclease H</fullName>
        <ecNumber evidence="3">3.1.26.4</ecNumber>
    </recommendedName>
</protein>
<keyword evidence="16" id="KW-1185">Reference proteome</keyword>
<feature type="region of interest" description="Disordered" evidence="8">
    <location>
        <begin position="1"/>
        <end position="32"/>
    </location>
</feature>
<dbReference type="InterPro" id="IPR012337">
    <property type="entry name" value="RNaseH-like_sf"/>
</dbReference>
<dbReference type="Pfam" id="PF01693">
    <property type="entry name" value="Cauli_VI"/>
    <property type="match status" value="1"/>
</dbReference>
<dbReference type="Proteomes" id="UP000437068">
    <property type="component" value="Unassembled WGS sequence"/>
</dbReference>
<dbReference type="InterPro" id="IPR002156">
    <property type="entry name" value="RNaseH_domain"/>
</dbReference>
<evidence type="ECO:0000313" key="18">
    <source>
        <dbReference type="Proteomes" id="UP000441208"/>
    </source>
</evidence>
<dbReference type="PANTHER" id="PTHR10642:SF26">
    <property type="entry name" value="RIBONUCLEASE H1"/>
    <property type="match status" value="1"/>
</dbReference>
<evidence type="ECO:0000313" key="14">
    <source>
        <dbReference type="EMBL" id="KAE9291477.1"/>
    </source>
</evidence>
<keyword evidence="6" id="KW-0255">Endonuclease</keyword>
<keyword evidence="7" id="KW-0378">Hydrolase</keyword>
<dbReference type="OrthoDB" id="407198at2759"/>
<accession>A0A6A3VZB3</accession>
<evidence type="ECO:0000313" key="11">
    <source>
        <dbReference type="EMBL" id="KAE9093281.1"/>
    </source>
</evidence>
<dbReference type="Proteomes" id="UP000486351">
    <property type="component" value="Unassembled WGS sequence"/>
</dbReference>
<dbReference type="GO" id="GO:0003676">
    <property type="term" value="F:nucleic acid binding"/>
    <property type="evidence" value="ECO:0007669"/>
    <property type="project" value="InterPro"/>
</dbReference>
<dbReference type="Gene3D" id="3.40.970.10">
    <property type="entry name" value="Ribonuclease H1, N-terminal domain"/>
    <property type="match status" value="1"/>
</dbReference>
<evidence type="ECO:0000313" key="13">
    <source>
        <dbReference type="EMBL" id="KAE9278460.1"/>
    </source>
</evidence>
<evidence type="ECO:0000256" key="7">
    <source>
        <dbReference type="ARBA" id="ARBA00022801"/>
    </source>
</evidence>
<dbReference type="Proteomes" id="UP000441208">
    <property type="component" value="Unassembled WGS sequence"/>
</dbReference>
<name>A0A6A3VZB3_9STRA</name>
<dbReference type="EMBL" id="QXFY01002859">
    <property type="protein sequence ID" value="KAE9291477.1"/>
    <property type="molecule type" value="Genomic_DNA"/>
</dbReference>